<gene>
    <name evidence="2" type="ORF">RJT34_07239</name>
</gene>
<accession>A0AAN9PU42</accession>
<dbReference type="Proteomes" id="UP001359559">
    <property type="component" value="Unassembled WGS sequence"/>
</dbReference>
<feature type="region of interest" description="Disordered" evidence="1">
    <location>
        <begin position="1"/>
        <end position="38"/>
    </location>
</feature>
<reference evidence="2 3" key="1">
    <citation type="submission" date="2024-01" db="EMBL/GenBank/DDBJ databases">
        <title>The genomes of 5 underutilized Papilionoideae crops provide insights into root nodulation and disease resistance.</title>
        <authorList>
            <person name="Yuan L."/>
        </authorList>
    </citation>
    <scope>NUCLEOTIDE SEQUENCE [LARGE SCALE GENOMIC DNA]</scope>
    <source>
        <strain evidence="2">LY-2023</strain>
        <tissue evidence="2">Leaf</tissue>
    </source>
</reference>
<feature type="compositionally biased region" description="Basic and acidic residues" evidence="1">
    <location>
        <begin position="1"/>
        <end position="13"/>
    </location>
</feature>
<feature type="compositionally biased region" description="Basic residues" evidence="1">
    <location>
        <begin position="25"/>
        <end position="37"/>
    </location>
</feature>
<keyword evidence="3" id="KW-1185">Reference proteome</keyword>
<evidence type="ECO:0000313" key="3">
    <source>
        <dbReference type="Proteomes" id="UP001359559"/>
    </source>
</evidence>
<name>A0AAN9PU42_CLITE</name>
<dbReference type="AlphaFoldDB" id="A0AAN9PU42"/>
<organism evidence="2 3">
    <name type="scientific">Clitoria ternatea</name>
    <name type="common">Butterfly pea</name>
    <dbReference type="NCBI Taxonomy" id="43366"/>
    <lineage>
        <taxon>Eukaryota</taxon>
        <taxon>Viridiplantae</taxon>
        <taxon>Streptophyta</taxon>
        <taxon>Embryophyta</taxon>
        <taxon>Tracheophyta</taxon>
        <taxon>Spermatophyta</taxon>
        <taxon>Magnoliopsida</taxon>
        <taxon>eudicotyledons</taxon>
        <taxon>Gunneridae</taxon>
        <taxon>Pentapetalae</taxon>
        <taxon>rosids</taxon>
        <taxon>fabids</taxon>
        <taxon>Fabales</taxon>
        <taxon>Fabaceae</taxon>
        <taxon>Papilionoideae</taxon>
        <taxon>50 kb inversion clade</taxon>
        <taxon>NPAAA clade</taxon>
        <taxon>indigoferoid/millettioid clade</taxon>
        <taxon>Phaseoleae</taxon>
        <taxon>Clitoria</taxon>
    </lineage>
</organism>
<comment type="caution">
    <text evidence="2">The sequence shown here is derived from an EMBL/GenBank/DDBJ whole genome shotgun (WGS) entry which is preliminary data.</text>
</comment>
<sequence>MMQTSEKGKECQKKNRVRSFIPRSGRGRRPVKTKQTKRSCGACSNIQLKTPYPVSHLALFPFRKHSPTFVGRKAYEAEDQNFKAALELEERDGEAPSYTNRTDLTDSTSLTRLNSARVGVEFTFSQRKEAP</sequence>
<protein>
    <submittedName>
        <fullName evidence="2">Uncharacterized protein</fullName>
    </submittedName>
</protein>
<proteinExistence type="predicted"/>
<dbReference type="EMBL" id="JAYKXN010000002">
    <property type="protein sequence ID" value="KAK7310039.1"/>
    <property type="molecule type" value="Genomic_DNA"/>
</dbReference>
<evidence type="ECO:0000256" key="1">
    <source>
        <dbReference type="SAM" id="MobiDB-lite"/>
    </source>
</evidence>
<evidence type="ECO:0000313" key="2">
    <source>
        <dbReference type="EMBL" id="KAK7310039.1"/>
    </source>
</evidence>